<evidence type="ECO:0000313" key="3">
    <source>
        <dbReference type="EMBL" id="KAF3162150.1"/>
    </source>
</evidence>
<evidence type="ECO:0000256" key="2">
    <source>
        <dbReference type="SAM" id="SignalP"/>
    </source>
</evidence>
<gene>
    <name evidence="3" type="ORF">TWF788_002125</name>
</gene>
<feature type="compositionally biased region" description="Low complexity" evidence="1">
    <location>
        <begin position="187"/>
        <end position="249"/>
    </location>
</feature>
<organism evidence="3 4">
    <name type="scientific">Orbilia oligospora</name>
    <name type="common">Nematode-trapping fungus</name>
    <name type="synonym">Arthrobotrys oligospora</name>
    <dbReference type="NCBI Taxonomy" id="2813651"/>
    <lineage>
        <taxon>Eukaryota</taxon>
        <taxon>Fungi</taxon>
        <taxon>Dikarya</taxon>
        <taxon>Ascomycota</taxon>
        <taxon>Pezizomycotina</taxon>
        <taxon>Orbiliomycetes</taxon>
        <taxon>Orbiliales</taxon>
        <taxon>Orbiliaceae</taxon>
        <taxon>Orbilia</taxon>
    </lineage>
</organism>
<accession>A0A7C8K6J5</accession>
<sequence length="288" mass="29944">MMSLKMVFFGIILVTLDGVFGLNAQHRRAVEPFQDGAVIGYSIADGLLKRQAGVCPIGSRECARVSGQILCAGVCCFEGGVFSFGCDPGYYCAGSGADAGCCRVGRICTGSPPPCVDNGEPAPSPTLACPADQPICTTNARGAPICSGDATVGNTRSFTITLTNTISTTVTSSTSELETETTEEPEPTTTTTEGPEPEPTTTEETSTIEETTTSTITTSEIPEETTTIYEPSLTSVETTEISTVTPSPTRSSNATITPPPPATSNSGRISTVNLIIALISVAFAFFMF</sequence>
<protein>
    <submittedName>
        <fullName evidence="3">Uncharacterized protein</fullName>
    </submittedName>
</protein>
<feature type="compositionally biased region" description="Acidic residues" evidence="1">
    <location>
        <begin position="177"/>
        <end position="186"/>
    </location>
</feature>
<keyword evidence="2" id="KW-0732">Signal</keyword>
<evidence type="ECO:0000256" key="1">
    <source>
        <dbReference type="SAM" id="MobiDB-lite"/>
    </source>
</evidence>
<dbReference type="AlphaFoldDB" id="A0A7C8K6J5"/>
<feature type="region of interest" description="Disordered" evidence="1">
    <location>
        <begin position="169"/>
        <end position="267"/>
    </location>
</feature>
<reference evidence="3 4" key="1">
    <citation type="submission" date="2019-06" db="EMBL/GenBank/DDBJ databases">
        <authorList>
            <person name="Palmer J.M."/>
        </authorList>
    </citation>
    <scope>NUCLEOTIDE SEQUENCE [LARGE SCALE GENOMIC DNA]</scope>
    <source>
        <strain evidence="3 4">TWF788</strain>
    </source>
</reference>
<dbReference type="EMBL" id="JAABOE010000136">
    <property type="protein sequence ID" value="KAF3162150.1"/>
    <property type="molecule type" value="Genomic_DNA"/>
</dbReference>
<feature type="chain" id="PRO_5029014682" evidence="2">
    <location>
        <begin position="22"/>
        <end position="288"/>
    </location>
</feature>
<dbReference type="Proteomes" id="UP000479691">
    <property type="component" value="Unassembled WGS sequence"/>
</dbReference>
<feature type="signal peptide" evidence="2">
    <location>
        <begin position="1"/>
        <end position="21"/>
    </location>
</feature>
<name>A0A7C8K6J5_ORBOL</name>
<comment type="caution">
    <text evidence="3">The sequence shown here is derived from an EMBL/GenBank/DDBJ whole genome shotgun (WGS) entry which is preliminary data.</text>
</comment>
<evidence type="ECO:0000313" key="4">
    <source>
        <dbReference type="Proteomes" id="UP000479691"/>
    </source>
</evidence>
<proteinExistence type="predicted"/>